<sequence>MFDVFYHILIKARQVYPYLVQEIKVASLPWNGFGPFWLILYYSPRRKLIGFEKSKLGEERNIYRLLLYC</sequence>
<dbReference type="AlphaFoldDB" id="A0A0H4VRC7"/>
<reference evidence="1 2" key="1">
    <citation type="submission" date="2015-01" db="EMBL/GenBank/DDBJ databases">
        <title>Rufibacter sp./DG31D/ whole genome sequencing.</title>
        <authorList>
            <person name="Kim M.K."/>
            <person name="Srinivasan S."/>
            <person name="Lee J.-J."/>
        </authorList>
    </citation>
    <scope>NUCLEOTIDE SEQUENCE [LARGE SCALE GENOMIC DNA]</scope>
    <source>
        <strain evidence="1 2">DG31D</strain>
    </source>
</reference>
<proteinExistence type="predicted"/>
<dbReference type="KEGG" id="ruf:TH63_14085"/>
<keyword evidence="2" id="KW-1185">Reference proteome</keyword>
<protein>
    <submittedName>
        <fullName evidence="1">Uncharacterized protein</fullName>
    </submittedName>
</protein>
<name>A0A0H4VRC7_9BACT</name>
<dbReference type="STRING" id="1379910.TH63_14085"/>
<dbReference type="Proteomes" id="UP000036458">
    <property type="component" value="Chromosome"/>
</dbReference>
<dbReference type="EMBL" id="CP010777">
    <property type="protein sequence ID" value="AKQ46497.1"/>
    <property type="molecule type" value="Genomic_DNA"/>
</dbReference>
<organism evidence="1 2">
    <name type="scientific">Rufibacter radiotolerans</name>
    <dbReference type="NCBI Taxonomy" id="1379910"/>
    <lineage>
        <taxon>Bacteria</taxon>
        <taxon>Pseudomonadati</taxon>
        <taxon>Bacteroidota</taxon>
        <taxon>Cytophagia</taxon>
        <taxon>Cytophagales</taxon>
        <taxon>Hymenobacteraceae</taxon>
        <taxon>Rufibacter</taxon>
    </lineage>
</organism>
<evidence type="ECO:0000313" key="2">
    <source>
        <dbReference type="Proteomes" id="UP000036458"/>
    </source>
</evidence>
<evidence type="ECO:0000313" key="1">
    <source>
        <dbReference type="EMBL" id="AKQ46497.1"/>
    </source>
</evidence>
<accession>A0A0H4VRC7</accession>
<gene>
    <name evidence="1" type="ORF">TH63_14085</name>
</gene>